<keyword evidence="2" id="KW-1185">Reference proteome</keyword>
<reference evidence="1" key="1">
    <citation type="submission" date="2022-03" db="EMBL/GenBank/DDBJ databases">
        <title>Draft genome sequence of Aduncisulcus paluster, a free-living microaerophilic Fornicata.</title>
        <authorList>
            <person name="Yuyama I."/>
            <person name="Kume K."/>
            <person name="Tamura T."/>
            <person name="Inagaki Y."/>
            <person name="Hashimoto T."/>
        </authorList>
    </citation>
    <scope>NUCLEOTIDE SEQUENCE</scope>
    <source>
        <strain evidence="1">NY0171</strain>
    </source>
</reference>
<protein>
    <recommendedName>
        <fullName evidence="3">Rad21/Rec8-like protein C-terminal eukaryotic domain-containing protein</fullName>
    </recommendedName>
</protein>
<evidence type="ECO:0000313" key="1">
    <source>
        <dbReference type="EMBL" id="GKT35669.1"/>
    </source>
</evidence>
<evidence type="ECO:0008006" key="3">
    <source>
        <dbReference type="Google" id="ProtNLM"/>
    </source>
</evidence>
<organism evidence="1 2">
    <name type="scientific">Aduncisulcus paluster</name>
    <dbReference type="NCBI Taxonomy" id="2918883"/>
    <lineage>
        <taxon>Eukaryota</taxon>
        <taxon>Metamonada</taxon>
        <taxon>Carpediemonas-like organisms</taxon>
        <taxon>Aduncisulcus</taxon>
    </lineage>
</organism>
<proteinExistence type="predicted"/>
<dbReference type="Proteomes" id="UP001057375">
    <property type="component" value="Unassembled WGS sequence"/>
</dbReference>
<accession>A0ABQ5KW51</accession>
<sequence>MEILRKELRVVELKKLDIRKILKNIMKQNIITQGIMLLNLSIAQYKRVDQLLGDCLSFVNSAKKTKSRIKKLKKTQIMAESHESTASSEVAIPFAYESQSLDPFVQAELHGTVLDMSDGFTMVTQSLQVMDDFGFGDVNMDSEEIDLAGLDFSAGSSQEKLKDTFLDLHEEQFEGGLEGDFGFGGDDFDVGAIDATVESAPHVDSNGNDMVEENSEKIATPMRRMIQSPGIETSLEEMPSIQSVFSVGSTEVQEHEKAPSTGSTKKRFQGIIDENPFLDRSQFPSCPHYTVKIGREKSIDISSWAHFMIKIPELIDLTGLDFTSVSSQEDIDRENNSMNRHEEQFEGDLEGDFGFGGDDFDVGPIDAIGSAPQTIPVGSDMGLPNVGDEDSEKIATPMGSDLIDPSHSPIQKTPSILQSPELEGSQGDMPSIHSMPSIGMSMGDSNMSGSSNVSNFDSMNGAPSDGSESAISMSTISTSNLFQQEEEQELIAYAKERKTFKFDDLIQEMSVIREKSKAKREKIMKLRKSQMFFSLLAAYSEGLVDAEIKDGEIIVMHTGEEGKSQESLIK</sequence>
<evidence type="ECO:0000313" key="2">
    <source>
        <dbReference type="Proteomes" id="UP001057375"/>
    </source>
</evidence>
<comment type="caution">
    <text evidence="1">The sequence shown here is derived from an EMBL/GenBank/DDBJ whole genome shotgun (WGS) entry which is preliminary data.</text>
</comment>
<name>A0ABQ5KW51_9EUKA</name>
<gene>
    <name evidence="1" type="ORF">ADUPG1_008780</name>
</gene>
<dbReference type="EMBL" id="BQXS01011039">
    <property type="protein sequence ID" value="GKT35669.1"/>
    <property type="molecule type" value="Genomic_DNA"/>
</dbReference>